<proteinExistence type="predicted"/>
<dbReference type="AlphaFoldDB" id="A0A816ICW4"/>
<organism evidence="1">
    <name type="scientific">Brassica napus</name>
    <name type="common">Rape</name>
    <dbReference type="NCBI Taxonomy" id="3708"/>
    <lineage>
        <taxon>Eukaryota</taxon>
        <taxon>Viridiplantae</taxon>
        <taxon>Streptophyta</taxon>
        <taxon>Embryophyta</taxon>
        <taxon>Tracheophyta</taxon>
        <taxon>Spermatophyta</taxon>
        <taxon>Magnoliopsida</taxon>
        <taxon>eudicotyledons</taxon>
        <taxon>Gunneridae</taxon>
        <taxon>Pentapetalae</taxon>
        <taxon>rosids</taxon>
        <taxon>malvids</taxon>
        <taxon>Brassicales</taxon>
        <taxon>Brassicaceae</taxon>
        <taxon>Brassiceae</taxon>
        <taxon>Brassica</taxon>
    </lineage>
</organism>
<reference evidence="1" key="1">
    <citation type="submission" date="2021-01" db="EMBL/GenBank/DDBJ databases">
        <authorList>
            <consortium name="Genoscope - CEA"/>
            <person name="William W."/>
        </authorList>
    </citation>
    <scope>NUCLEOTIDE SEQUENCE</scope>
</reference>
<accession>A0A816ICW4</accession>
<sequence length="87" mass="9710">MLSLRPLARRFLRCYVSDGQSSSFWFDHWLDMGPLIDVVGQDGPQLMGIPIESRVSDAVTTSGWRLPPSRTRNQSLAVVRNSSSVFG</sequence>
<name>A0A816ICW4_BRANA</name>
<evidence type="ECO:0000313" key="1">
    <source>
        <dbReference type="EMBL" id="CAF1705299.1"/>
    </source>
</evidence>
<gene>
    <name evidence="1" type="ORF">DARMORV10_C03P51940.1</name>
</gene>
<protein>
    <submittedName>
        <fullName evidence="1">(rape) hypothetical protein</fullName>
    </submittedName>
</protein>
<dbReference type="Proteomes" id="UP001295469">
    <property type="component" value="Chromosome C03"/>
</dbReference>
<dbReference type="EMBL" id="HG994367">
    <property type="protein sequence ID" value="CAF1705299.1"/>
    <property type="molecule type" value="Genomic_DNA"/>
</dbReference>